<feature type="transmembrane region" description="Helical" evidence="2">
    <location>
        <begin position="220"/>
        <end position="240"/>
    </location>
</feature>
<dbReference type="InterPro" id="IPR011701">
    <property type="entry name" value="MFS"/>
</dbReference>
<dbReference type="InterPro" id="IPR036259">
    <property type="entry name" value="MFS_trans_sf"/>
</dbReference>
<dbReference type="AlphaFoldDB" id="A0AAV2HU94"/>
<evidence type="ECO:0000256" key="2">
    <source>
        <dbReference type="SAM" id="Phobius"/>
    </source>
</evidence>
<feature type="transmembrane region" description="Helical" evidence="2">
    <location>
        <begin position="534"/>
        <end position="557"/>
    </location>
</feature>
<gene>
    <name evidence="3" type="ORF">GSLYS_00011182001</name>
</gene>
<feature type="compositionally biased region" description="Basic and acidic residues" evidence="1">
    <location>
        <begin position="24"/>
        <end position="38"/>
    </location>
</feature>
<proteinExistence type="predicted"/>
<feature type="transmembrane region" description="Helical" evidence="2">
    <location>
        <begin position="607"/>
        <end position="626"/>
    </location>
</feature>
<feature type="region of interest" description="Disordered" evidence="1">
    <location>
        <begin position="278"/>
        <end position="314"/>
    </location>
</feature>
<dbReference type="Pfam" id="PF07690">
    <property type="entry name" value="MFS_1"/>
    <property type="match status" value="2"/>
</dbReference>
<dbReference type="PANTHER" id="PTHR11360">
    <property type="entry name" value="MONOCARBOXYLATE TRANSPORTER"/>
    <property type="match status" value="1"/>
</dbReference>
<organism evidence="3 4">
    <name type="scientific">Lymnaea stagnalis</name>
    <name type="common">Great pond snail</name>
    <name type="synonym">Helix stagnalis</name>
    <dbReference type="NCBI Taxonomy" id="6523"/>
    <lineage>
        <taxon>Eukaryota</taxon>
        <taxon>Metazoa</taxon>
        <taxon>Spiralia</taxon>
        <taxon>Lophotrochozoa</taxon>
        <taxon>Mollusca</taxon>
        <taxon>Gastropoda</taxon>
        <taxon>Heterobranchia</taxon>
        <taxon>Euthyneura</taxon>
        <taxon>Panpulmonata</taxon>
        <taxon>Hygrophila</taxon>
        <taxon>Lymnaeoidea</taxon>
        <taxon>Lymnaeidae</taxon>
        <taxon>Lymnaea</taxon>
    </lineage>
</organism>
<accession>A0AAV2HU94</accession>
<feature type="transmembrane region" description="Helical" evidence="2">
    <location>
        <begin position="193"/>
        <end position="215"/>
    </location>
</feature>
<evidence type="ECO:0000256" key="1">
    <source>
        <dbReference type="SAM" id="MobiDB-lite"/>
    </source>
</evidence>
<evidence type="ECO:0000313" key="3">
    <source>
        <dbReference type="EMBL" id="CAL1537269.1"/>
    </source>
</evidence>
<feature type="transmembrane region" description="Helical" evidence="2">
    <location>
        <begin position="632"/>
        <end position="655"/>
    </location>
</feature>
<dbReference type="EMBL" id="CAXITT010000256">
    <property type="protein sequence ID" value="CAL1537269.1"/>
    <property type="molecule type" value="Genomic_DNA"/>
</dbReference>
<dbReference type="SUPFAM" id="SSF103473">
    <property type="entry name" value="MFS general substrate transporter"/>
    <property type="match status" value="1"/>
</dbReference>
<keyword evidence="2" id="KW-0472">Membrane</keyword>
<keyword evidence="2" id="KW-1133">Transmembrane helix</keyword>
<dbReference type="Gene3D" id="1.20.1250.20">
    <property type="entry name" value="MFS general substrate transporter like domains"/>
    <property type="match status" value="2"/>
</dbReference>
<evidence type="ECO:0008006" key="5">
    <source>
        <dbReference type="Google" id="ProtNLM"/>
    </source>
</evidence>
<feature type="transmembrane region" description="Helical" evidence="2">
    <location>
        <begin position="577"/>
        <end position="600"/>
    </location>
</feature>
<feature type="transmembrane region" description="Helical" evidence="2">
    <location>
        <begin position="252"/>
        <end position="273"/>
    </location>
</feature>
<feature type="region of interest" description="Disordered" evidence="1">
    <location>
        <begin position="423"/>
        <end position="459"/>
    </location>
</feature>
<dbReference type="GO" id="GO:0008028">
    <property type="term" value="F:monocarboxylic acid transmembrane transporter activity"/>
    <property type="evidence" value="ECO:0007669"/>
    <property type="project" value="TreeGrafter"/>
</dbReference>
<feature type="transmembrane region" description="Helical" evidence="2">
    <location>
        <begin position="698"/>
        <end position="720"/>
    </location>
</feature>
<sequence>MTLGLDGSVEMAEKRESVTASHESLSELKRSPNGRDDGQCNNGHPAPDNSVENEETAVASDGLPNEGEERQTSNKIVEKDTPVSQHPVDGGYAWVVLIAVFFIQFLLIGYTKSLGVIFVEFQSKFGSNASMTSLIVSVTEAVASLGGFLVMGFLMKVLSPRSIALIGCGFFTAGVAGNSLFKQLEYLCLTQGVMYGMATCMIYGPSLYVVTQYFVKRRPLAAAIASCGTSFGGMVFPLLIRRLVDEYSFEGGILLTAGVIMHAFVFSSLLTPIQNYDRRGRKGKSKKPSFSDKIKNRFRGREPESDHTTSEELFPLNKPEILDVSEVTPPLEWSNGKLRLRSEDTETTTEGVSGGQLKRSLSGGDKHFEEAHECQNQSSGTEDVTNAERTLEYNNGNKELVETKMNHDATELITSSAPLIRKTRSSPRLSDTMHSPESTSTPPVRPNTPVALADSEGRPTIDIEGYPDAVYKARRKMSQISSATSIFVSTSNIHVSYADILNLEDRESTARRTPSSDAQPNLLRRALVRCGHSTLVRSASFWALTVFYFCAMVGNAIPQTYIPALAKERGLSDADGAFFLSLLNVLDFPARMSCGIIVNFRLIRPTTACIPPMLVVALVGYMTSFFTSYESFLGMAITYGLCLGIYFAMQSLIVIDVLGIDNFRTAIGFYYLFMGLGGAVSYPIAGTLKDLTGTYSSTYHYLATMNLVAVFQLLVVVPLAKRYDVRRGVLQETDPNK</sequence>
<comment type="caution">
    <text evidence="3">The sequence shown here is derived from an EMBL/GenBank/DDBJ whole genome shotgun (WGS) entry which is preliminary data.</text>
</comment>
<feature type="compositionally biased region" description="Polar residues" evidence="1">
    <location>
        <begin position="426"/>
        <end position="442"/>
    </location>
</feature>
<feature type="region of interest" description="Disordered" evidence="1">
    <location>
        <begin position="1"/>
        <end position="82"/>
    </location>
</feature>
<name>A0AAV2HU94_LYMST</name>
<keyword evidence="2" id="KW-0812">Transmembrane</keyword>
<dbReference type="InterPro" id="IPR050327">
    <property type="entry name" value="Proton-linked_MCT"/>
</dbReference>
<dbReference type="Proteomes" id="UP001497497">
    <property type="component" value="Unassembled WGS sequence"/>
</dbReference>
<keyword evidence="4" id="KW-1185">Reference proteome</keyword>
<feature type="transmembrane region" description="Helical" evidence="2">
    <location>
        <begin position="131"/>
        <end position="155"/>
    </location>
</feature>
<feature type="compositionally biased region" description="Basic and acidic residues" evidence="1">
    <location>
        <begin position="67"/>
        <end position="81"/>
    </location>
</feature>
<reference evidence="3 4" key="1">
    <citation type="submission" date="2024-04" db="EMBL/GenBank/DDBJ databases">
        <authorList>
            <consortium name="Genoscope - CEA"/>
            <person name="William W."/>
        </authorList>
    </citation>
    <scope>NUCLEOTIDE SEQUENCE [LARGE SCALE GENOMIC DNA]</scope>
</reference>
<dbReference type="PANTHER" id="PTHR11360:SF306">
    <property type="entry name" value="RE01051P"/>
    <property type="match status" value="1"/>
</dbReference>
<protein>
    <recommendedName>
        <fullName evidence="5">Major facilitator superfamily (MFS) profile domain-containing protein</fullName>
    </recommendedName>
</protein>
<feature type="compositionally biased region" description="Basic and acidic residues" evidence="1">
    <location>
        <begin position="289"/>
        <end position="310"/>
    </location>
</feature>
<feature type="transmembrane region" description="Helical" evidence="2">
    <location>
        <begin position="667"/>
        <end position="686"/>
    </location>
</feature>
<evidence type="ECO:0000313" key="4">
    <source>
        <dbReference type="Proteomes" id="UP001497497"/>
    </source>
</evidence>
<feature type="transmembrane region" description="Helical" evidence="2">
    <location>
        <begin position="162"/>
        <end position="181"/>
    </location>
</feature>
<feature type="region of interest" description="Disordered" evidence="1">
    <location>
        <begin position="343"/>
        <end position="363"/>
    </location>
</feature>
<feature type="transmembrane region" description="Helical" evidence="2">
    <location>
        <begin position="92"/>
        <end position="111"/>
    </location>
</feature>